<evidence type="ECO:0000313" key="7">
    <source>
        <dbReference type="Proteomes" id="UP000319671"/>
    </source>
</evidence>
<protein>
    <submittedName>
        <fullName evidence="6">Biotin carboxylase</fullName>
    </submittedName>
</protein>
<keyword evidence="2 4" id="KW-0547">Nucleotide-binding</keyword>
<evidence type="ECO:0000256" key="2">
    <source>
        <dbReference type="ARBA" id="ARBA00022741"/>
    </source>
</evidence>
<evidence type="ECO:0000259" key="5">
    <source>
        <dbReference type="PROSITE" id="PS50975"/>
    </source>
</evidence>
<accession>A0A561DEX2</accession>
<keyword evidence="7" id="KW-1185">Reference proteome</keyword>
<dbReference type="Gene3D" id="3.30.470.20">
    <property type="entry name" value="ATP-grasp fold, B domain"/>
    <property type="match status" value="1"/>
</dbReference>
<dbReference type="InterPro" id="IPR011761">
    <property type="entry name" value="ATP-grasp"/>
</dbReference>
<dbReference type="PANTHER" id="PTHR43585:SF2">
    <property type="entry name" value="ATP-GRASP ENZYME FSQD"/>
    <property type="match status" value="1"/>
</dbReference>
<evidence type="ECO:0000256" key="4">
    <source>
        <dbReference type="PROSITE-ProRule" id="PRU00409"/>
    </source>
</evidence>
<dbReference type="PROSITE" id="PS50975">
    <property type="entry name" value="ATP_GRASP"/>
    <property type="match status" value="1"/>
</dbReference>
<evidence type="ECO:0000313" key="6">
    <source>
        <dbReference type="EMBL" id="TWE01921.1"/>
    </source>
</evidence>
<dbReference type="GO" id="GO:0016874">
    <property type="term" value="F:ligase activity"/>
    <property type="evidence" value="ECO:0007669"/>
    <property type="project" value="UniProtKB-KW"/>
</dbReference>
<dbReference type="SUPFAM" id="SSF56059">
    <property type="entry name" value="Glutathione synthetase ATP-binding domain-like"/>
    <property type="match status" value="1"/>
</dbReference>
<dbReference type="Pfam" id="PF13535">
    <property type="entry name" value="ATP-grasp_4"/>
    <property type="match status" value="1"/>
</dbReference>
<dbReference type="InterPro" id="IPR052032">
    <property type="entry name" value="ATP-dep_AA_Ligase"/>
</dbReference>
<organism evidence="6 7">
    <name type="scientific">Neobacillus bataviensis</name>
    <dbReference type="NCBI Taxonomy" id="220685"/>
    <lineage>
        <taxon>Bacteria</taxon>
        <taxon>Bacillati</taxon>
        <taxon>Bacillota</taxon>
        <taxon>Bacilli</taxon>
        <taxon>Bacillales</taxon>
        <taxon>Bacillaceae</taxon>
        <taxon>Neobacillus</taxon>
    </lineage>
</organism>
<dbReference type="AlphaFoldDB" id="A0A561DEX2"/>
<dbReference type="Proteomes" id="UP000319671">
    <property type="component" value="Unassembled WGS sequence"/>
</dbReference>
<evidence type="ECO:0000256" key="1">
    <source>
        <dbReference type="ARBA" id="ARBA00022598"/>
    </source>
</evidence>
<dbReference type="GO" id="GO:0046872">
    <property type="term" value="F:metal ion binding"/>
    <property type="evidence" value="ECO:0007669"/>
    <property type="project" value="InterPro"/>
</dbReference>
<comment type="caution">
    <text evidence="6">The sequence shown here is derived from an EMBL/GenBank/DDBJ whole genome shotgun (WGS) entry which is preliminary data.</text>
</comment>
<proteinExistence type="predicted"/>
<dbReference type="EMBL" id="VIVN01000005">
    <property type="protein sequence ID" value="TWE01921.1"/>
    <property type="molecule type" value="Genomic_DNA"/>
</dbReference>
<dbReference type="Pfam" id="PF18603">
    <property type="entry name" value="LAL_C2"/>
    <property type="match status" value="1"/>
</dbReference>
<reference evidence="6 7" key="1">
    <citation type="submission" date="2019-06" db="EMBL/GenBank/DDBJ databases">
        <title>Sorghum-associated microbial communities from plants grown in Nebraska, USA.</title>
        <authorList>
            <person name="Schachtman D."/>
        </authorList>
    </citation>
    <scope>NUCLEOTIDE SEQUENCE [LARGE SCALE GENOMIC DNA]</scope>
    <source>
        <strain evidence="6 7">2482</strain>
    </source>
</reference>
<gene>
    <name evidence="6" type="ORF">FB550_105290</name>
</gene>
<dbReference type="GO" id="GO:0005524">
    <property type="term" value="F:ATP binding"/>
    <property type="evidence" value="ECO:0007669"/>
    <property type="project" value="UniProtKB-UniRule"/>
</dbReference>
<dbReference type="RefSeq" id="WP_144565366.1">
    <property type="nucleotide sequence ID" value="NZ_VIVN01000005.1"/>
</dbReference>
<dbReference type="InterPro" id="IPR040570">
    <property type="entry name" value="LAL_C2"/>
</dbReference>
<keyword evidence="3 4" id="KW-0067">ATP-binding</keyword>
<evidence type="ECO:0000256" key="3">
    <source>
        <dbReference type="ARBA" id="ARBA00022840"/>
    </source>
</evidence>
<sequence length="413" mass="46104">MGKHILVIGGFSIMHKRLKKLGAKMTLINVSTEIKSNENSTYHRVIGVPKDKSINEWLEIAAFFHNIDPFDGIACFHEMDQEKAAYIAQELQLFYLEPKVIERTRNKILMRSVLREYGVDKTKNAIVNTTDEISSFAQMHGYPIILKPVDGWGSIGVAKIENAEELEHALGWYQTADFGSGMIVEEYLEGKEFSVEAFSENGIHKIMCITEKFKEEQHFVEIGHRLPYKGVYSDYERAIHEFVQHALTSIGITHGPSHTEIILTIDGPKIIETHTRLGGDYIPELINMVSGIDLLDLWAKQAMGESIINEIPQTPNMKKSAAIWYGTPSTAGLVKEIIGEEEAQSTAGVTRVEILQKQGNKITGMKDSFSRSACVLATGENTDLAISNAQLALSKIQFVIEDEQSEEVVVCSS</sequence>
<dbReference type="Gene3D" id="3.40.50.20">
    <property type="match status" value="1"/>
</dbReference>
<name>A0A561DEX2_9BACI</name>
<keyword evidence="1" id="KW-0436">Ligase</keyword>
<feature type="domain" description="ATP-grasp" evidence="5">
    <location>
        <begin position="111"/>
        <end position="303"/>
    </location>
</feature>
<dbReference type="PANTHER" id="PTHR43585">
    <property type="entry name" value="FUMIPYRROLE BIOSYNTHESIS PROTEIN C"/>
    <property type="match status" value="1"/>
</dbReference>